<evidence type="ECO:0000256" key="5">
    <source>
        <dbReference type="ARBA" id="ARBA00023237"/>
    </source>
</evidence>
<dbReference type="GO" id="GO:0009279">
    <property type="term" value="C:cell outer membrane"/>
    <property type="evidence" value="ECO:0007669"/>
    <property type="project" value="UniProtKB-SubCell"/>
</dbReference>
<dbReference type="PROSITE" id="PS51257">
    <property type="entry name" value="PROKAR_LIPOPROTEIN"/>
    <property type="match status" value="1"/>
</dbReference>
<dbReference type="EMBL" id="AJJU01000008">
    <property type="protein sequence ID" value="EID75047.1"/>
    <property type="molecule type" value="Genomic_DNA"/>
</dbReference>
<name>I0WF81_9FLAO</name>
<evidence type="ECO:0000313" key="9">
    <source>
        <dbReference type="EMBL" id="EID75047.1"/>
    </source>
</evidence>
<dbReference type="AlphaFoldDB" id="I0WF81"/>
<evidence type="ECO:0000256" key="1">
    <source>
        <dbReference type="ARBA" id="ARBA00004442"/>
    </source>
</evidence>
<evidence type="ECO:0000256" key="3">
    <source>
        <dbReference type="ARBA" id="ARBA00022729"/>
    </source>
</evidence>
<evidence type="ECO:0000313" key="10">
    <source>
        <dbReference type="Proteomes" id="UP000005938"/>
    </source>
</evidence>
<reference evidence="9 10" key="1">
    <citation type="journal article" date="2012" name="J. Bacteriol.">
        <title>Genome Sequence of the Halotolerant Bacterium Imtechella halotolerans K1T.</title>
        <authorList>
            <person name="Kumar S."/>
            <person name="Vikram S."/>
            <person name="Subramanian S."/>
            <person name="Raghava G.P."/>
            <person name="Pinnaka A.K."/>
        </authorList>
    </citation>
    <scope>NUCLEOTIDE SEQUENCE [LARGE SCALE GENOMIC DNA]</scope>
    <source>
        <strain evidence="9 10">K1</strain>
    </source>
</reference>
<evidence type="ECO:0000256" key="6">
    <source>
        <dbReference type="SAM" id="SignalP"/>
    </source>
</evidence>
<protein>
    <submittedName>
        <fullName evidence="9">RagB/SusD domain protein</fullName>
    </submittedName>
</protein>
<dbReference type="InterPro" id="IPR012944">
    <property type="entry name" value="SusD_RagB_dom"/>
</dbReference>
<comment type="similarity">
    <text evidence="2">Belongs to the SusD family.</text>
</comment>
<dbReference type="Gene3D" id="1.25.40.390">
    <property type="match status" value="1"/>
</dbReference>
<dbReference type="Pfam" id="PF14322">
    <property type="entry name" value="SusD-like_3"/>
    <property type="match status" value="1"/>
</dbReference>
<evidence type="ECO:0000259" key="7">
    <source>
        <dbReference type="Pfam" id="PF07980"/>
    </source>
</evidence>
<dbReference type="InterPro" id="IPR033985">
    <property type="entry name" value="SusD-like_N"/>
</dbReference>
<dbReference type="eggNOG" id="COG0547">
    <property type="taxonomic scope" value="Bacteria"/>
</dbReference>
<dbReference type="STRING" id="946077.W5A_07572"/>
<dbReference type="InterPro" id="IPR011990">
    <property type="entry name" value="TPR-like_helical_dom_sf"/>
</dbReference>
<feature type="domain" description="SusD-like N-terminal" evidence="8">
    <location>
        <begin position="32"/>
        <end position="227"/>
    </location>
</feature>
<feature type="signal peptide" evidence="6">
    <location>
        <begin position="1"/>
        <end position="30"/>
    </location>
</feature>
<dbReference type="RefSeq" id="WP_008239100.1">
    <property type="nucleotide sequence ID" value="NZ_AJJU01000008.1"/>
</dbReference>
<keyword evidence="4" id="KW-0472">Membrane</keyword>
<keyword evidence="3 6" id="KW-0732">Signal</keyword>
<proteinExistence type="inferred from homology"/>
<evidence type="ECO:0000259" key="8">
    <source>
        <dbReference type="Pfam" id="PF14322"/>
    </source>
</evidence>
<evidence type="ECO:0000256" key="4">
    <source>
        <dbReference type="ARBA" id="ARBA00023136"/>
    </source>
</evidence>
<comment type="subcellular location">
    <subcellularLocation>
        <location evidence="1">Cell outer membrane</location>
    </subcellularLocation>
</comment>
<dbReference type="Proteomes" id="UP000005938">
    <property type="component" value="Unassembled WGS sequence"/>
</dbReference>
<evidence type="ECO:0000256" key="2">
    <source>
        <dbReference type="ARBA" id="ARBA00006275"/>
    </source>
</evidence>
<feature type="domain" description="RagB/SusD" evidence="7">
    <location>
        <begin position="298"/>
        <end position="613"/>
    </location>
</feature>
<keyword evidence="10" id="KW-1185">Reference proteome</keyword>
<organism evidence="9 10">
    <name type="scientific">Imtechella halotolerans K1</name>
    <dbReference type="NCBI Taxonomy" id="946077"/>
    <lineage>
        <taxon>Bacteria</taxon>
        <taxon>Pseudomonadati</taxon>
        <taxon>Bacteroidota</taxon>
        <taxon>Flavobacteriia</taxon>
        <taxon>Flavobacteriales</taxon>
        <taxon>Flavobacteriaceae</taxon>
        <taxon>Imtechella</taxon>
    </lineage>
</organism>
<comment type="caution">
    <text evidence="9">The sequence shown here is derived from an EMBL/GenBank/DDBJ whole genome shotgun (WGS) entry which is preliminary data.</text>
</comment>
<dbReference type="Pfam" id="PF07980">
    <property type="entry name" value="SusD_RagB"/>
    <property type="match status" value="1"/>
</dbReference>
<accession>I0WF81</accession>
<sequence>MKKYTIKNIRNLFINLLLIATTILSISSCNDDFLEELPKDQYTDKTAFISYENFKTYAWSLYNVFSAGSHLQRISDFGSTYAGDIEANYLYQPNGRNQWAWQLVSVQNNPGGWDYSYIRTVNVMLDNIENSQMTEIEKNHWRSVGLFFRSYHYMELLSRFGGVPWIEHVVTEDQTDIIYGERDSRDLVASNILRDLKFAEEHIKVTGDGKNTINQAAVRALISRFGLREGTWRNYHGLPQSELYLLEAERTSKLLIDAYPTIAANFQHRWSTEDLGSYPGIILYKEYATNVIMQPFSRHERGGGQTVEMHARTIERYLCSDGKPISTSSVYDGDATMNDEFRNRDLRLLYRVFPPYKVKRINGNNVDWEFTDNPQDREYIDLMNNLDPTGNRPFPLLTWQPFTIDRMPHIKGSASSLAPMSNYCGYYMNMFYNVETNVTGGATFSTTDSPIFHIEEVMLNYAEAMFELGKFTQEVADLTINKLRARAGVSDMVVSEISDAFDPNRDQTVPAVLWEIRRERTVELMGEGFGFNDIRRWKKADYFINQQPLGVRMPKAGNPTSLKWVESGDDAGRCYRVDDVQQLGLGWQEHYYLYPIPLGQRTLNPNLDQNPLWE</sequence>
<dbReference type="SUPFAM" id="SSF48452">
    <property type="entry name" value="TPR-like"/>
    <property type="match status" value="1"/>
</dbReference>
<gene>
    <name evidence="9" type="ORF">W5A_07572</name>
</gene>
<keyword evidence="5" id="KW-0998">Cell outer membrane</keyword>
<dbReference type="PATRIC" id="fig|946077.3.peg.1530"/>
<feature type="chain" id="PRO_5003636115" evidence="6">
    <location>
        <begin position="31"/>
        <end position="614"/>
    </location>
</feature>